<accession>A0A285V251</accession>
<dbReference type="InterPro" id="IPR042297">
    <property type="entry name" value="Antirestriction_sf"/>
</dbReference>
<dbReference type="Pfam" id="PF03230">
    <property type="entry name" value="Antirestrict"/>
    <property type="match status" value="1"/>
</dbReference>
<evidence type="ECO:0000256" key="1">
    <source>
        <dbReference type="ARBA" id="ARBA00008618"/>
    </source>
</evidence>
<organism evidence="3 4">
    <name type="scientific">Rhizobium subbaraonis</name>
    <dbReference type="NCBI Taxonomy" id="908946"/>
    <lineage>
        <taxon>Bacteria</taxon>
        <taxon>Pseudomonadati</taxon>
        <taxon>Pseudomonadota</taxon>
        <taxon>Alphaproteobacteria</taxon>
        <taxon>Hyphomicrobiales</taxon>
        <taxon>Rhizobiaceae</taxon>
        <taxon>Rhizobium/Agrobacterium group</taxon>
        <taxon>Rhizobium</taxon>
    </lineage>
</organism>
<keyword evidence="4" id="KW-1185">Reference proteome</keyword>
<gene>
    <name evidence="3" type="ORF">SAMN05892877_13529</name>
</gene>
<dbReference type="Proteomes" id="UP000219167">
    <property type="component" value="Unassembled WGS sequence"/>
</dbReference>
<name>A0A285V251_9HYPH</name>
<dbReference type="AlphaFoldDB" id="A0A285V251"/>
<protein>
    <submittedName>
        <fullName evidence="3">Antirestriction protein</fullName>
    </submittedName>
</protein>
<dbReference type="InterPro" id="IPR004914">
    <property type="entry name" value="Antirestrict"/>
</dbReference>
<comment type="similarity">
    <text evidence="1">Belongs to the antirestriction protein family.</text>
</comment>
<dbReference type="Gene3D" id="3.30.70.3580">
    <property type="entry name" value="Antirestriction protein"/>
    <property type="match status" value="1"/>
</dbReference>
<proteinExistence type="inferred from homology"/>
<sequence length="271" mass="31139">MTTIDEIFADDRSNPPAERSLPWEETHGTVTVVVEPKPHWASDMRAFRRTEQTYCYYADWTENGRRARFYGHIDTSGDGRDDEGTDHAHARDRGRTLGLRGRVLRGRDGFGRAKRERRPVLSFSALRRTSSMSTQVATSHFATLVPDHRRGKFLPTLFGHRLFIVAEAAVYTIMERLSPDDYRGGFWNFYEHHDQPLFLAPTSRPRYRIESGLTEFRGEVSAEAAGIIATMFTLSHLTFQYESDLLVESFHRLRDNLDGHPEASEIFQAID</sequence>
<reference evidence="3 4" key="1">
    <citation type="submission" date="2017-08" db="EMBL/GenBank/DDBJ databases">
        <authorList>
            <person name="de Groot N.N."/>
        </authorList>
    </citation>
    <scope>NUCLEOTIDE SEQUENCE [LARGE SCALE GENOMIC DNA]</scope>
    <source>
        <strain evidence="3 4">JC85</strain>
    </source>
</reference>
<dbReference type="EMBL" id="OBQD01000035">
    <property type="protein sequence ID" value="SOC48017.1"/>
    <property type="molecule type" value="Genomic_DNA"/>
</dbReference>
<evidence type="ECO:0000313" key="4">
    <source>
        <dbReference type="Proteomes" id="UP000219167"/>
    </source>
</evidence>
<feature type="region of interest" description="Disordered" evidence="2">
    <location>
        <begin position="74"/>
        <end position="93"/>
    </location>
</feature>
<evidence type="ECO:0000313" key="3">
    <source>
        <dbReference type="EMBL" id="SOC48017.1"/>
    </source>
</evidence>
<feature type="region of interest" description="Disordered" evidence="2">
    <location>
        <begin position="1"/>
        <end position="21"/>
    </location>
</feature>
<evidence type="ECO:0000256" key="2">
    <source>
        <dbReference type="SAM" id="MobiDB-lite"/>
    </source>
</evidence>